<evidence type="ECO:0000313" key="6">
    <source>
        <dbReference type="EMBL" id="PTL37401.1"/>
    </source>
</evidence>
<keyword evidence="2" id="KW-0010">Activator</keyword>
<evidence type="ECO:0000313" key="7">
    <source>
        <dbReference type="Proteomes" id="UP000240509"/>
    </source>
</evidence>
<keyword evidence="1 3" id="KW-0129">CBS domain</keyword>
<dbReference type="SMART" id="SM00116">
    <property type="entry name" value="CBS"/>
    <property type="match status" value="2"/>
</dbReference>
<dbReference type="InterPro" id="IPR000595">
    <property type="entry name" value="cNMP-bd_dom"/>
</dbReference>
<dbReference type="PANTHER" id="PTHR43080:SF2">
    <property type="entry name" value="CBS DOMAIN-CONTAINING PROTEIN"/>
    <property type="match status" value="1"/>
</dbReference>
<feature type="domain" description="Cyclic nucleotide-binding" evidence="4">
    <location>
        <begin position="17"/>
        <end position="99"/>
    </location>
</feature>
<dbReference type="SUPFAM" id="SSF81301">
    <property type="entry name" value="Nucleotidyltransferase"/>
    <property type="match status" value="1"/>
</dbReference>
<dbReference type="PROSITE" id="PS51371">
    <property type="entry name" value="CBS"/>
    <property type="match status" value="2"/>
</dbReference>
<dbReference type="SUPFAM" id="SSF51206">
    <property type="entry name" value="cAMP-binding domain-like"/>
    <property type="match status" value="1"/>
</dbReference>
<dbReference type="EMBL" id="PZJJ01000055">
    <property type="protein sequence ID" value="PTL37401.1"/>
    <property type="molecule type" value="Genomic_DNA"/>
</dbReference>
<gene>
    <name evidence="6" type="ORF">C6Y45_16715</name>
</gene>
<reference evidence="6 7" key="1">
    <citation type="submission" date="2018-03" db="EMBL/GenBank/DDBJ databases">
        <title>Alkalicoccus saliphilus sp. nov., isolated from a mineral pool.</title>
        <authorList>
            <person name="Zhao B."/>
        </authorList>
    </citation>
    <scope>NUCLEOTIDE SEQUENCE [LARGE SCALE GENOMIC DNA]</scope>
    <source>
        <strain evidence="6 7">6AG</strain>
    </source>
</reference>
<feature type="domain" description="CBS" evidence="5">
    <location>
        <begin position="178"/>
        <end position="234"/>
    </location>
</feature>
<dbReference type="CDD" id="cd05401">
    <property type="entry name" value="NT_GlnE_GlnD_like"/>
    <property type="match status" value="1"/>
</dbReference>
<feature type="domain" description="CBS" evidence="5">
    <location>
        <begin position="243"/>
        <end position="299"/>
    </location>
</feature>
<organism evidence="6 7">
    <name type="scientific">Alkalicoccus saliphilus</name>
    <dbReference type="NCBI Taxonomy" id="200989"/>
    <lineage>
        <taxon>Bacteria</taxon>
        <taxon>Bacillati</taxon>
        <taxon>Bacillota</taxon>
        <taxon>Bacilli</taxon>
        <taxon>Bacillales</taxon>
        <taxon>Bacillaceae</taxon>
        <taxon>Alkalicoccus</taxon>
    </lineage>
</organism>
<dbReference type="InterPro" id="IPR043519">
    <property type="entry name" value="NT_sf"/>
</dbReference>
<dbReference type="InterPro" id="IPR000644">
    <property type="entry name" value="CBS_dom"/>
</dbReference>
<dbReference type="CDD" id="cd04587">
    <property type="entry name" value="CBS_pair_CAP-ED_NT_Pol-beta-like_DUF294_assoc"/>
    <property type="match status" value="1"/>
</dbReference>
<dbReference type="Pfam" id="PF03445">
    <property type="entry name" value="DUF294"/>
    <property type="match status" value="1"/>
</dbReference>
<dbReference type="Pfam" id="PF00027">
    <property type="entry name" value="cNMP_binding"/>
    <property type="match status" value="1"/>
</dbReference>
<dbReference type="InterPro" id="IPR018821">
    <property type="entry name" value="DUF294_put_nucleoTrafse_sb-bd"/>
</dbReference>
<evidence type="ECO:0008006" key="8">
    <source>
        <dbReference type="Google" id="ProtNLM"/>
    </source>
</evidence>
<dbReference type="InterPro" id="IPR005105">
    <property type="entry name" value="GlnD_Uridyltrans_N"/>
</dbReference>
<dbReference type="Gene3D" id="3.10.580.10">
    <property type="entry name" value="CBS-domain"/>
    <property type="match status" value="1"/>
</dbReference>
<evidence type="ECO:0000256" key="3">
    <source>
        <dbReference type="PROSITE-ProRule" id="PRU00703"/>
    </source>
</evidence>
<dbReference type="SUPFAM" id="SSF54631">
    <property type="entry name" value="CBS-domain pair"/>
    <property type="match status" value="1"/>
</dbReference>
<dbReference type="InterPro" id="IPR051257">
    <property type="entry name" value="Diverse_CBS-Domain"/>
</dbReference>
<dbReference type="PANTHER" id="PTHR43080">
    <property type="entry name" value="CBS DOMAIN-CONTAINING PROTEIN CBSX3, MITOCHONDRIAL"/>
    <property type="match status" value="1"/>
</dbReference>
<dbReference type="Gene3D" id="3.30.460.10">
    <property type="entry name" value="Beta Polymerase, domain 2"/>
    <property type="match status" value="1"/>
</dbReference>
<proteinExistence type="predicted"/>
<dbReference type="OrthoDB" id="9810963at2"/>
<name>A0A2T4U1W9_9BACI</name>
<dbReference type="Proteomes" id="UP000240509">
    <property type="component" value="Unassembled WGS sequence"/>
</dbReference>
<dbReference type="CDD" id="cd00038">
    <property type="entry name" value="CAP_ED"/>
    <property type="match status" value="1"/>
</dbReference>
<dbReference type="GO" id="GO:0008773">
    <property type="term" value="F:[protein-PII] uridylyltransferase activity"/>
    <property type="evidence" value="ECO:0007669"/>
    <property type="project" value="InterPro"/>
</dbReference>
<dbReference type="InterPro" id="IPR014710">
    <property type="entry name" value="RmlC-like_jellyroll"/>
</dbReference>
<sequence length="642" mass="73161">MMNKPNNYLENAQKHPLFSGAPAAELEELLEQCELNSYSKGDKILYAKSAREGLLLMLEGVAEVSVNTGQQAGEQEVLEVLEMGEMIGFSSLADFLGEPNPHEENYTVEVSAAEDSVCLHIPYTVLEARWNDEAVRDYMMRQVAVRLREIYASLAEQVKLARQWGESDPFIRRVQDLMTQPPITIAASTPVRDVAQHMMESGVSSLLILDDKEKLCGIITEKDIVSRVVASGDTRDKTAEDIMTPKPYTVSRSVYYYEALSKFLINGVKHMPVTANGRPLGMVTLSDLLRKKNRGTFDILQEIEQSTSENLHEVKHAIYGVLDKLIEDDIPVLHIMDVITSLYDRLVRHCVDLALEKMEAEGHGRPPVSFGFFVMGSGGRGEQFMLSDQDHFLVYENVPKDEVKKIDTYFSLFGKYIVEMMESAGYQRCRGDMMASFTQWRGTISRWEERLRTWGLRATNDNILLGHNFLSFRYLCGDEVLHDRFTSMVKDQFKKSRIFLYRAAEQEKQSPVPTLDHPIRAIFRMKREKIDIKKQALFPLYHGLQLLGAHNGIVEGTPKERIRLLQSQNAISRDFADDLLFAYEVVLSIRVSQSWGRYKRGEESSSEVHFAHMKSREKEELMIALKTIRSLQSKTLAAFGIM</sequence>
<dbReference type="Pfam" id="PF10335">
    <property type="entry name" value="DUF294_C"/>
    <property type="match status" value="1"/>
</dbReference>
<protein>
    <recommendedName>
        <fullName evidence="8">Signal transduction protein</fullName>
    </recommendedName>
</protein>
<accession>A0A2T4U1W9</accession>
<evidence type="ECO:0000259" key="4">
    <source>
        <dbReference type="PROSITE" id="PS50042"/>
    </source>
</evidence>
<dbReference type="Pfam" id="PF00571">
    <property type="entry name" value="CBS"/>
    <property type="match status" value="2"/>
</dbReference>
<dbReference type="RefSeq" id="WP_107586365.1">
    <property type="nucleotide sequence ID" value="NZ_PZJJ01000055.1"/>
</dbReference>
<comment type="caution">
    <text evidence="6">The sequence shown here is derived from an EMBL/GenBank/DDBJ whole genome shotgun (WGS) entry which is preliminary data.</text>
</comment>
<dbReference type="PROSITE" id="PS50042">
    <property type="entry name" value="CNMP_BINDING_3"/>
    <property type="match status" value="1"/>
</dbReference>
<dbReference type="AlphaFoldDB" id="A0A2T4U1W9"/>
<keyword evidence="7" id="KW-1185">Reference proteome</keyword>
<dbReference type="Gene3D" id="2.60.120.10">
    <property type="entry name" value="Jelly Rolls"/>
    <property type="match status" value="1"/>
</dbReference>
<evidence type="ECO:0000256" key="2">
    <source>
        <dbReference type="ARBA" id="ARBA00023159"/>
    </source>
</evidence>
<evidence type="ECO:0000259" key="5">
    <source>
        <dbReference type="PROSITE" id="PS51371"/>
    </source>
</evidence>
<dbReference type="InterPro" id="IPR046342">
    <property type="entry name" value="CBS_dom_sf"/>
</dbReference>
<evidence type="ECO:0000256" key="1">
    <source>
        <dbReference type="ARBA" id="ARBA00023122"/>
    </source>
</evidence>
<dbReference type="InterPro" id="IPR018490">
    <property type="entry name" value="cNMP-bd_dom_sf"/>
</dbReference>